<feature type="compositionally biased region" description="Polar residues" evidence="1">
    <location>
        <begin position="1"/>
        <end position="12"/>
    </location>
</feature>
<name>X6M7W2_RETFI</name>
<sequence length="132" mass="14172">MATDPRTQNKGTGSKIRFPMFGWPKESQEMAAEKKDDNAKKNEEKEETKATMTATATATATVTTTTVTVTGTGNTNKTMGTTMSREHEIFNAMNEKSGQMTKQPDNVDQTSYGSSGGSQSVSNSAYSSHSSI</sequence>
<accession>X6M7W2</accession>
<comment type="caution">
    <text evidence="2">The sequence shown here is derived from an EMBL/GenBank/DDBJ whole genome shotgun (WGS) entry which is preliminary data.</text>
</comment>
<dbReference type="Proteomes" id="UP000023152">
    <property type="component" value="Unassembled WGS sequence"/>
</dbReference>
<feature type="region of interest" description="Disordered" evidence="1">
    <location>
        <begin position="1"/>
        <end position="56"/>
    </location>
</feature>
<protein>
    <submittedName>
        <fullName evidence="2">Uncharacterized protein</fullName>
    </submittedName>
</protein>
<keyword evidence="3" id="KW-1185">Reference proteome</keyword>
<reference evidence="2 3" key="1">
    <citation type="journal article" date="2013" name="Curr. Biol.">
        <title>The Genome of the Foraminiferan Reticulomyxa filosa.</title>
        <authorList>
            <person name="Glockner G."/>
            <person name="Hulsmann N."/>
            <person name="Schleicher M."/>
            <person name="Noegel A.A."/>
            <person name="Eichinger L."/>
            <person name="Gallinger C."/>
            <person name="Pawlowski J."/>
            <person name="Sierra R."/>
            <person name="Euteneuer U."/>
            <person name="Pillet L."/>
            <person name="Moustafa A."/>
            <person name="Platzer M."/>
            <person name="Groth M."/>
            <person name="Szafranski K."/>
            <person name="Schliwa M."/>
        </authorList>
    </citation>
    <scope>NUCLEOTIDE SEQUENCE [LARGE SCALE GENOMIC DNA]</scope>
</reference>
<evidence type="ECO:0000256" key="1">
    <source>
        <dbReference type="SAM" id="MobiDB-lite"/>
    </source>
</evidence>
<feature type="non-terminal residue" evidence="2">
    <location>
        <position position="132"/>
    </location>
</feature>
<feature type="region of interest" description="Disordered" evidence="1">
    <location>
        <begin position="91"/>
        <end position="132"/>
    </location>
</feature>
<feature type="compositionally biased region" description="Basic and acidic residues" evidence="1">
    <location>
        <begin position="26"/>
        <end position="49"/>
    </location>
</feature>
<gene>
    <name evidence="2" type="ORF">RFI_27378</name>
</gene>
<evidence type="ECO:0000313" key="3">
    <source>
        <dbReference type="Proteomes" id="UP000023152"/>
    </source>
</evidence>
<feature type="compositionally biased region" description="Low complexity" evidence="1">
    <location>
        <begin position="111"/>
        <end position="132"/>
    </location>
</feature>
<evidence type="ECO:0000313" key="2">
    <source>
        <dbReference type="EMBL" id="ETO09999.1"/>
    </source>
</evidence>
<dbReference type="AlphaFoldDB" id="X6M7W2"/>
<feature type="compositionally biased region" description="Polar residues" evidence="1">
    <location>
        <begin position="94"/>
        <end position="110"/>
    </location>
</feature>
<organism evidence="2 3">
    <name type="scientific">Reticulomyxa filosa</name>
    <dbReference type="NCBI Taxonomy" id="46433"/>
    <lineage>
        <taxon>Eukaryota</taxon>
        <taxon>Sar</taxon>
        <taxon>Rhizaria</taxon>
        <taxon>Retaria</taxon>
        <taxon>Foraminifera</taxon>
        <taxon>Monothalamids</taxon>
        <taxon>Reticulomyxidae</taxon>
        <taxon>Reticulomyxa</taxon>
    </lineage>
</organism>
<dbReference type="EMBL" id="ASPP01023741">
    <property type="protein sequence ID" value="ETO09999.1"/>
    <property type="molecule type" value="Genomic_DNA"/>
</dbReference>
<proteinExistence type="predicted"/>